<organism evidence="1">
    <name type="scientific">human gut metagenome</name>
    <dbReference type="NCBI Taxonomy" id="408170"/>
    <lineage>
        <taxon>unclassified sequences</taxon>
        <taxon>metagenomes</taxon>
        <taxon>organismal metagenomes</taxon>
    </lineage>
</organism>
<proteinExistence type="predicted"/>
<sequence>MTITRNGVKITLTNEELSQAHKEFVTNFMMNELMNNFNITDKETAKDIADNAYEIYCKGDGKTEYECIECAYCEYEN</sequence>
<evidence type="ECO:0000313" key="1">
    <source>
        <dbReference type="EMBL" id="EKC49317.1"/>
    </source>
</evidence>
<accession>K1RL04</accession>
<protein>
    <submittedName>
        <fullName evidence="1">Uncharacterized protein</fullName>
    </submittedName>
</protein>
<dbReference type="EMBL" id="AJWZ01010138">
    <property type="protein sequence ID" value="EKC49317.1"/>
    <property type="molecule type" value="Genomic_DNA"/>
</dbReference>
<dbReference type="AlphaFoldDB" id="K1RL04"/>
<reference evidence="1" key="1">
    <citation type="journal article" date="2013" name="Environ. Microbiol.">
        <title>Microbiota from the distal guts of lean and obese adolescents exhibit partial functional redundancy besides clear differences in community structure.</title>
        <authorList>
            <person name="Ferrer M."/>
            <person name="Ruiz A."/>
            <person name="Lanza F."/>
            <person name="Haange S.B."/>
            <person name="Oberbach A."/>
            <person name="Till H."/>
            <person name="Bargiela R."/>
            <person name="Campoy C."/>
            <person name="Segura M.T."/>
            <person name="Richter M."/>
            <person name="von Bergen M."/>
            <person name="Seifert J."/>
            <person name="Suarez A."/>
        </authorList>
    </citation>
    <scope>NUCLEOTIDE SEQUENCE</scope>
</reference>
<comment type="caution">
    <text evidence="1">The sequence shown here is derived from an EMBL/GenBank/DDBJ whole genome shotgun (WGS) entry which is preliminary data.</text>
</comment>
<name>K1RL04_9ZZZZ</name>
<gene>
    <name evidence="1" type="ORF">OBE_14705</name>
</gene>